<evidence type="ECO:0000256" key="8">
    <source>
        <dbReference type="ARBA" id="ARBA00023136"/>
    </source>
</evidence>
<dbReference type="EMBL" id="JANBPU010000007">
    <property type="protein sequence ID" value="KAJ1921017.1"/>
    <property type="molecule type" value="Genomic_DNA"/>
</dbReference>
<keyword evidence="13" id="KW-1185">Reference proteome</keyword>
<organism evidence="12 13">
    <name type="scientific">Mycoemilia scoparia</name>
    <dbReference type="NCBI Taxonomy" id="417184"/>
    <lineage>
        <taxon>Eukaryota</taxon>
        <taxon>Fungi</taxon>
        <taxon>Fungi incertae sedis</taxon>
        <taxon>Zoopagomycota</taxon>
        <taxon>Kickxellomycotina</taxon>
        <taxon>Kickxellomycetes</taxon>
        <taxon>Kickxellales</taxon>
        <taxon>Kickxellaceae</taxon>
        <taxon>Mycoemilia</taxon>
    </lineage>
</organism>
<evidence type="ECO:0000256" key="11">
    <source>
        <dbReference type="SAM" id="Phobius"/>
    </source>
</evidence>
<reference evidence="12" key="1">
    <citation type="submission" date="2022-07" db="EMBL/GenBank/DDBJ databases">
        <title>Phylogenomic reconstructions and comparative analyses of Kickxellomycotina fungi.</title>
        <authorList>
            <person name="Reynolds N.K."/>
            <person name="Stajich J.E."/>
            <person name="Barry K."/>
            <person name="Grigoriev I.V."/>
            <person name="Crous P."/>
            <person name="Smith M.E."/>
        </authorList>
    </citation>
    <scope>NUCLEOTIDE SEQUENCE</scope>
    <source>
        <strain evidence="12">NBRC 100468</strain>
    </source>
</reference>
<evidence type="ECO:0000256" key="10">
    <source>
        <dbReference type="SAM" id="MobiDB-lite"/>
    </source>
</evidence>
<keyword evidence="9" id="KW-0325">Glycoprotein</keyword>
<evidence type="ECO:0000256" key="7">
    <source>
        <dbReference type="ARBA" id="ARBA00022989"/>
    </source>
</evidence>
<dbReference type="PANTHER" id="PTHR21072">
    <property type="entry name" value="GPI TRANSAMIDASE COMPONENT PIG-S"/>
    <property type="match status" value="1"/>
</dbReference>
<accession>A0A9W8AAU6</accession>
<sequence length="570" mass="64505">MGLLSRLLKKKQQAADITTPIGSKRDRMIPLYSVLVAVAIGLPLWWKQTEVYRANLPSEQMIAWDSNPPPIQIPFNFMIEWDDGLEPSSDLVLDWDTKIENRINSALMKDANNDRLRTKLPVSLKFNLQRSTGKNFDTLKPNNYLVSMKNHEKGQNSDKHPLLHVTDTRKWIAYTTKKKSSETLEIFEKSVLNYLVTEQGKLRQSVVTKDTQGSSKDLHAINYSPKYSLVFSLMNEDPESQITTWDIEGALKQYMYPLLNKLSIMSDFKVQSQILRYTALPIPPIASNNGTYITSDMLPNFINSAEWNMASIEPVAPTIHFLLYIPKTTSRPLVIKDSNLVSSKTNGFMISQWGGIHISNPPSDKQVYKFGTKELQPTMEVFVSQLRELLGIQEVSITKGQHKNVKVDELSPSNGVTDLELDSLMCRWLIQNIRLAASTLGSLDRMIISLTNMVVHDSIKDLVSDALNRLDQTVHVLSTGELSNAFTNSAFASGLAEKAFFDPDMVGMLYFPDEHKYAIYLPFFLPATMPVLSIIGFRLRQWKKNRGTKKDRSNPSPLKKPGNPAKPHDE</sequence>
<evidence type="ECO:0000313" key="12">
    <source>
        <dbReference type="EMBL" id="KAJ1921017.1"/>
    </source>
</evidence>
<comment type="pathway">
    <text evidence="2">Glycolipid biosynthesis; glycosylphosphatidylinositol-anchor biosynthesis.</text>
</comment>
<evidence type="ECO:0000256" key="9">
    <source>
        <dbReference type="ARBA" id="ARBA00023180"/>
    </source>
</evidence>
<dbReference type="GO" id="GO:0006506">
    <property type="term" value="P:GPI anchor biosynthetic process"/>
    <property type="evidence" value="ECO:0007669"/>
    <property type="project" value="UniProtKB-KW"/>
</dbReference>
<feature type="transmembrane region" description="Helical" evidence="11">
    <location>
        <begin position="517"/>
        <end position="539"/>
    </location>
</feature>
<comment type="subcellular location">
    <subcellularLocation>
        <location evidence="1">Endoplasmic reticulum membrane</location>
        <topology evidence="1">Multi-pass membrane protein</topology>
    </subcellularLocation>
</comment>
<feature type="region of interest" description="Disordered" evidence="10">
    <location>
        <begin position="545"/>
        <end position="570"/>
    </location>
</feature>
<evidence type="ECO:0000256" key="3">
    <source>
        <dbReference type="ARBA" id="ARBA00005316"/>
    </source>
</evidence>
<dbReference type="Pfam" id="PF10510">
    <property type="entry name" value="PIG-S"/>
    <property type="match status" value="1"/>
</dbReference>
<evidence type="ECO:0000256" key="6">
    <source>
        <dbReference type="ARBA" id="ARBA00022824"/>
    </source>
</evidence>
<evidence type="ECO:0000313" key="13">
    <source>
        <dbReference type="Proteomes" id="UP001150538"/>
    </source>
</evidence>
<evidence type="ECO:0000256" key="5">
    <source>
        <dbReference type="ARBA" id="ARBA00022692"/>
    </source>
</evidence>
<keyword evidence="5 11" id="KW-0812">Transmembrane</keyword>
<keyword evidence="7 11" id="KW-1133">Transmembrane helix</keyword>
<name>A0A9W8AAU6_9FUNG</name>
<evidence type="ECO:0000256" key="1">
    <source>
        <dbReference type="ARBA" id="ARBA00004477"/>
    </source>
</evidence>
<dbReference type="InterPro" id="IPR019540">
    <property type="entry name" value="PtdIno-glycan_biosynth_class_S"/>
</dbReference>
<keyword evidence="6" id="KW-0256">Endoplasmic reticulum</keyword>
<dbReference type="OrthoDB" id="28748at2759"/>
<gene>
    <name evidence="12" type="primary">GPI17</name>
    <name evidence="12" type="ORF">H4219_000875</name>
</gene>
<dbReference type="AlphaFoldDB" id="A0A9W8AAU6"/>
<protein>
    <submittedName>
        <fullName evidence="12">GPI transamidase component</fullName>
    </submittedName>
</protein>
<keyword evidence="8 11" id="KW-0472">Membrane</keyword>
<dbReference type="Proteomes" id="UP001150538">
    <property type="component" value="Unassembled WGS sequence"/>
</dbReference>
<proteinExistence type="inferred from homology"/>
<evidence type="ECO:0000256" key="4">
    <source>
        <dbReference type="ARBA" id="ARBA00022502"/>
    </source>
</evidence>
<dbReference type="PANTHER" id="PTHR21072:SF13">
    <property type="entry name" value="GPI TRANSAMIDASE COMPONENT PIG-S"/>
    <property type="match status" value="1"/>
</dbReference>
<keyword evidence="4" id="KW-0337">GPI-anchor biosynthesis</keyword>
<comment type="caution">
    <text evidence="12">The sequence shown here is derived from an EMBL/GenBank/DDBJ whole genome shotgun (WGS) entry which is preliminary data.</text>
</comment>
<comment type="similarity">
    <text evidence="3">Belongs to the PIGS family.</text>
</comment>
<dbReference type="GO" id="GO:0016255">
    <property type="term" value="P:attachment of GPI anchor to protein"/>
    <property type="evidence" value="ECO:0007669"/>
    <property type="project" value="InterPro"/>
</dbReference>
<dbReference type="GO" id="GO:0042765">
    <property type="term" value="C:GPI-anchor transamidase complex"/>
    <property type="evidence" value="ECO:0007669"/>
    <property type="project" value="InterPro"/>
</dbReference>
<evidence type="ECO:0000256" key="2">
    <source>
        <dbReference type="ARBA" id="ARBA00004687"/>
    </source>
</evidence>